<dbReference type="PANTHER" id="PTHR43479:SF11">
    <property type="entry name" value="ACREF_ENVCD OPERON REPRESSOR-RELATED"/>
    <property type="match status" value="1"/>
</dbReference>
<protein>
    <submittedName>
        <fullName evidence="4">TetR/AcrR family transcriptional regulator</fullName>
    </submittedName>
</protein>
<dbReference type="PRINTS" id="PR00455">
    <property type="entry name" value="HTHTETR"/>
</dbReference>
<comment type="caution">
    <text evidence="4">The sequence shown here is derived from an EMBL/GenBank/DDBJ whole genome shotgun (WGS) entry which is preliminary data.</text>
</comment>
<dbReference type="PROSITE" id="PS01081">
    <property type="entry name" value="HTH_TETR_1"/>
    <property type="match status" value="1"/>
</dbReference>
<sequence length="196" mass="23109">MKAMSQKILKGQETKSTILNVAKKMFGKKGFAETSVEGIISELQITKGALYHHFTNKRQIFFEVCRMINESASRKWENMSWNAFKKSIPNLWDLADDSDFVQIWIRDSYSVLTKEEMISLEEHYIKKPIQDFLERMVKEKYIENLPSFEEAYIMVGMINQGLWLLTSVDKKNKAKTKQNLTKIILNYLHLREIKKF</sequence>
<evidence type="ECO:0000259" key="3">
    <source>
        <dbReference type="PROSITE" id="PS50977"/>
    </source>
</evidence>
<evidence type="ECO:0000256" key="2">
    <source>
        <dbReference type="PROSITE-ProRule" id="PRU00335"/>
    </source>
</evidence>
<keyword evidence="1 2" id="KW-0238">DNA-binding</keyword>
<dbReference type="InterPro" id="IPR001647">
    <property type="entry name" value="HTH_TetR"/>
</dbReference>
<dbReference type="SUPFAM" id="SSF46689">
    <property type="entry name" value="Homeodomain-like"/>
    <property type="match status" value="1"/>
</dbReference>
<dbReference type="GO" id="GO:0003677">
    <property type="term" value="F:DNA binding"/>
    <property type="evidence" value="ECO:0007669"/>
    <property type="project" value="UniProtKB-UniRule"/>
</dbReference>
<evidence type="ECO:0000313" key="4">
    <source>
        <dbReference type="EMBL" id="TGL56926.1"/>
    </source>
</evidence>
<reference evidence="4" key="1">
    <citation type="journal article" date="2019" name="PLoS Negl. Trop. Dis.">
        <title>Revisiting the worldwide diversity of Leptospira species in the environment.</title>
        <authorList>
            <person name="Vincent A.T."/>
            <person name="Schiettekatte O."/>
            <person name="Bourhy P."/>
            <person name="Veyrier F.J."/>
            <person name="Picardeau M."/>
        </authorList>
    </citation>
    <scope>NUCLEOTIDE SEQUENCE [LARGE SCALE GENOMIC DNA]</scope>
    <source>
        <strain evidence="4">201702451</strain>
    </source>
</reference>
<dbReference type="AlphaFoldDB" id="A0A4Z1A265"/>
<dbReference type="PANTHER" id="PTHR43479">
    <property type="entry name" value="ACREF/ENVCD OPERON REPRESSOR-RELATED"/>
    <property type="match status" value="1"/>
</dbReference>
<dbReference type="Pfam" id="PF00440">
    <property type="entry name" value="TetR_N"/>
    <property type="match status" value="1"/>
</dbReference>
<proteinExistence type="predicted"/>
<dbReference type="Pfam" id="PF21351">
    <property type="entry name" value="TetR_C_41"/>
    <property type="match status" value="1"/>
</dbReference>
<feature type="DNA-binding region" description="H-T-H motif" evidence="2">
    <location>
        <begin position="35"/>
        <end position="54"/>
    </location>
</feature>
<name>A0A4Z1A265_9LEPT</name>
<dbReference type="InterPro" id="IPR023772">
    <property type="entry name" value="DNA-bd_HTH_TetR-type_CS"/>
</dbReference>
<dbReference type="Gene3D" id="1.10.357.10">
    <property type="entry name" value="Tetracycline Repressor, domain 2"/>
    <property type="match status" value="1"/>
</dbReference>
<dbReference type="EMBL" id="RQGH01000040">
    <property type="protein sequence ID" value="TGL56926.1"/>
    <property type="molecule type" value="Genomic_DNA"/>
</dbReference>
<dbReference type="PROSITE" id="PS50977">
    <property type="entry name" value="HTH_TETR_2"/>
    <property type="match status" value="1"/>
</dbReference>
<feature type="domain" description="HTH tetR-type" evidence="3">
    <location>
        <begin position="12"/>
        <end position="72"/>
    </location>
</feature>
<dbReference type="InterPro" id="IPR049484">
    <property type="entry name" value="Rv0078-like_C"/>
</dbReference>
<keyword evidence="5" id="KW-1185">Reference proteome</keyword>
<evidence type="ECO:0000313" key="5">
    <source>
        <dbReference type="Proteomes" id="UP000297567"/>
    </source>
</evidence>
<dbReference type="Proteomes" id="UP000297567">
    <property type="component" value="Unassembled WGS sequence"/>
</dbReference>
<dbReference type="InterPro" id="IPR050624">
    <property type="entry name" value="HTH-type_Tx_Regulator"/>
</dbReference>
<evidence type="ECO:0000256" key="1">
    <source>
        <dbReference type="ARBA" id="ARBA00023125"/>
    </source>
</evidence>
<gene>
    <name evidence="4" type="ORF">EHQ62_18420</name>
</gene>
<organism evidence="4 5">
    <name type="scientific">Leptospira jelokensis</name>
    <dbReference type="NCBI Taxonomy" id="2484931"/>
    <lineage>
        <taxon>Bacteria</taxon>
        <taxon>Pseudomonadati</taxon>
        <taxon>Spirochaetota</taxon>
        <taxon>Spirochaetia</taxon>
        <taxon>Leptospirales</taxon>
        <taxon>Leptospiraceae</taxon>
        <taxon>Leptospira</taxon>
    </lineage>
</organism>
<accession>A0A4Z1A265</accession>
<dbReference type="InterPro" id="IPR009057">
    <property type="entry name" value="Homeodomain-like_sf"/>
</dbReference>